<evidence type="ECO:0000313" key="4">
    <source>
        <dbReference type="Proteomes" id="UP000037035"/>
    </source>
</evidence>
<feature type="compositionally biased region" description="Low complexity" evidence="1">
    <location>
        <begin position="214"/>
        <end position="249"/>
    </location>
</feature>
<feature type="region of interest" description="Disordered" evidence="1">
    <location>
        <begin position="214"/>
        <end position="270"/>
    </location>
</feature>
<sequence length="270" mass="26773">MRVSCFFVSVAVIFAQQASAAPILGLTTLPLIEGHSGVTSSLSNTLQPVPLVGTLTDNVLKGTSEGDLISTTELTGSDLVNDDIHLGEIIHPLDKRAEGLPLVGSLPGLGMLGGSSGSSGVSSMPGLSTLSSMPGLSTLSSMPGLSTLTSMPGLNQLSSLGGIQGKNPLGGFTSALPLGGLVKRNYGLGSLPLIGSLPVIGSVTSMPGLSSLPLISSSSSDSSTSSDTSTQLTSSDTSTTQSSSDTSTSGLGPVSSILNPFVSGFGSSFA</sequence>
<dbReference type="OrthoDB" id="2507767at2759"/>
<name>A0A0L6VSH9_9BASI</name>
<keyword evidence="2" id="KW-0732">Signal</keyword>
<dbReference type="EMBL" id="LAVV01001399">
    <property type="protein sequence ID" value="KNZ63572.1"/>
    <property type="molecule type" value="Genomic_DNA"/>
</dbReference>
<evidence type="ECO:0000256" key="1">
    <source>
        <dbReference type="SAM" id="MobiDB-lite"/>
    </source>
</evidence>
<protein>
    <submittedName>
        <fullName evidence="3">Uncharacterized protein</fullName>
    </submittedName>
</protein>
<feature type="signal peptide" evidence="2">
    <location>
        <begin position="1"/>
        <end position="20"/>
    </location>
</feature>
<gene>
    <name evidence="3" type="ORF">VP01_1125g2</name>
</gene>
<dbReference type="AlphaFoldDB" id="A0A0L6VSH9"/>
<feature type="chain" id="PRO_5005568737" evidence="2">
    <location>
        <begin position="21"/>
        <end position="270"/>
    </location>
</feature>
<comment type="caution">
    <text evidence="3">The sequence shown here is derived from an EMBL/GenBank/DDBJ whole genome shotgun (WGS) entry which is preliminary data.</text>
</comment>
<dbReference type="Proteomes" id="UP000037035">
    <property type="component" value="Unassembled WGS sequence"/>
</dbReference>
<dbReference type="STRING" id="27349.A0A0L6VSH9"/>
<organism evidence="3 4">
    <name type="scientific">Puccinia sorghi</name>
    <dbReference type="NCBI Taxonomy" id="27349"/>
    <lineage>
        <taxon>Eukaryota</taxon>
        <taxon>Fungi</taxon>
        <taxon>Dikarya</taxon>
        <taxon>Basidiomycota</taxon>
        <taxon>Pucciniomycotina</taxon>
        <taxon>Pucciniomycetes</taxon>
        <taxon>Pucciniales</taxon>
        <taxon>Pucciniaceae</taxon>
        <taxon>Puccinia</taxon>
    </lineage>
</organism>
<proteinExistence type="predicted"/>
<dbReference type="VEuPathDB" id="FungiDB:VP01_1125g2"/>
<evidence type="ECO:0000313" key="3">
    <source>
        <dbReference type="EMBL" id="KNZ63572.1"/>
    </source>
</evidence>
<reference evidence="3 4" key="1">
    <citation type="submission" date="2015-08" db="EMBL/GenBank/DDBJ databases">
        <title>Next Generation Sequencing and Analysis of the Genome of Puccinia sorghi L Schw, the Causal Agent of Maize Common Rust.</title>
        <authorList>
            <person name="Rochi L."/>
            <person name="Burguener G."/>
            <person name="Darino M."/>
            <person name="Turjanski A."/>
            <person name="Kreff E."/>
            <person name="Dieguez M.J."/>
            <person name="Sacco F."/>
        </authorList>
    </citation>
    <scope>NUCLEOTIDE SEQUENCE [LARGE SCALE GENOMIC DNA]</scope>
    <source>
        <strain evidence="3 4">RO10H11247</strain>
    </source>
</reference>
<accession>A0A0L6VSH9</accession>
<evidence type="ECO:0000256" key="2">
    <source>
        <dbReference type="SAM" id="SignalP"/>
    </source>
</evidence>
<keyword evidence="4" id="KW-1185">Reference proteome</keyword>